<dbReference type="STRING" id="456.Ljor_0697"/>
<evidence type="ECO:0000313" key="2">
    <source>
        <dbReference type="Proteomes" id="UP000055035"/>
    </source>
</evidence>
<comment type="caution">
    <text evidence="1">The sequence shown here is derived from an EMBL/GenBank/DDBJ whole genome shotgun (WGS) entry which is preliminary data.</text>
</comment>
<keyword evidence="2" id="KW-1185">Reference proteome</keyword>
<dbReference type="PATRIC" id="fig|456.5.peg.739"/>
<proteinExistence type="predicted"/>
<evidence type="ECO:0000313" key="1">
    <source>
        <dbReference type="EMBL" id="KTD16391.1"/>
    </source>
</evidence>
<sequence length="146" mass="17156">MSLKNPYIRTCRQFTDGSYSHNGKARYIALSSFAQDASYYVRAFILIQKDLLNLFDYIEPSDVNLNTYSYRVHELLLRTCVEVEANFKAILRENKYSKKGNWNITDYKKIDASHFLSDYEVFIPNWDGSQNRTKPFEAFKIGNTCY</sequence>
<dbReference type="AlphaFoldDB" id="A0A0W0V8C0"/>
<name>A0A0W0V8C0_9GAMM</name>
<organism evidence="1 2">
    <name type="scientific">Legionella jordanis</name>
    <dbReference type="NCBI Taxonomy" id="456"/>
    <lineage>
        <taxon>Bacteria</taxon>
        <taxon>Pseudomonadati</taxon>
        <taxon>Pseudomonadota</taxon>
        <taxon>Gammaproteobacteria</taxon>
        <taxon>Legionellales</taxon>
        <taxon>Legionellaceae</taxon>
        <taxon>Legionella</taxon>
    </lineage>
</organism>
<dbReference type="Proteomes" id="UP000055035">
    <property type="component" value="Unassembled WGS sequence"/>
</dbReference>
<gene>
    <name evidence="1" type="ORF">Ljor_0697</name>
</gene>
<protein>
    <submittedName>
        <fullName evidence="1">Uncharacterized protein</fullName>
    </submittedName>
</protein>
<accession>A0A0W0V8C0</accession>
<reference evidence="1 2" key="1">
    <citation type="submission" date="2015-11" db="EMBL/GenBank/DDBJ databases">
        <title>Genomic analysis of 38 Legionella species identifies large and diverse effector repertoires.</title>
        <authorList>
            <person name="Burstein D."/>
            <person name="Amaro F."/>
            <person name="Zusman T."/>
            <person name="Lifshitz Z."/>
            <person name="Cohen O."/>
            <person name="Gilbert J.A."/>
            <person name="Pupko T."/>
            <person name="Shuman H.A."/>
            <person name="Segal G."/>
        </authorList>
    </citation>
    <scope>NUCLEOTIDE SEQUENCE [LARGE SCALE GENOMIC DNA]</scope>
    <source>
        <strain evidence="1 2">BL-540</strain>
    </source>
</reference>
<dbReference type="EMBL" id="LNYJ01000011">
    <property type="protein sequence ID" value="KTD16391.1"/>
    <property type="molecule type" value="Genomic_DNA"/>
</dbReference>